<evidence type="ECO:0000313" key="2">
    <source>
        <dbReference type="Proteomes" id="UP000663859"/>
    </source>
</evidence>
<name>A0A8J2BLV6_9BACT</name>
<evidence type="ECO:0000313" key="1">
    <source>
        <dbReference type="EMBL" id="CAF0704359.1"/>
    </source>
</evidence>
<keyword evidence="2" id="KW-1185">Reference proteome</keyword>
<sequence>MGLMQRMPAPEDVFVAWLIRQPGNVDLVAAASAEVARLRPYASHPGAKRLHDLFCALISEKSAAMRQNGTPQLRQNLPPMELIC</sequence>
<dbReference type="EMBL" id="CAJNOB010000063">
    <property type="protein sequence ID" value="CAF0704359.1"/>
    <property type="molecule type" value="Genomic_DNA"/>
</dbReference>
<reference evidence="1" key="1">
    <citation type="submission" date="2021-02" db="EMBL/GenBank/DDBJ databases">
        <authorList>
            <person name="Cremers G."/>
            <person name="Picone N."/>
        </authorList>
    </citation>
    <scope>NUCLEOTIDE SEQUENCE</scope>
    <source>
        <strain evidence="1">PQ17</strain>
    </source>
</reference>
<dbReference type="Proteomes" id="UP000663859">
    <property type="component" value="Unassembled WGS sequence"/>
</dbReference>
<protein>
    <submittedName>
        <fullName evidence="1">Uncharacterized protein</fullName>
    </submittedName>
</protein>
<accession>A0A8J2BLV6</accession>
<dbReference type="AlphaFoldDB" id="A0A8J2BLV6"/>
<comment type="caution">
    <text evidence="1">The sequence shown here is derived from an EMBL/GenBank/DDBJ whole genome shotgun (WGS) entry which is preliminary data.</text>
</comment>
<organism evidence="1 2">
    <name type="scientific">Candidatus Methylacidithermus pantelleriae</name>
    <dbReference type="NCBI Taxonomy" id="2744239"/>
    <lineage>
        <taxon>Bacteria</taxon>
        <taxon>Pseudomonadati</taxon>
        <taxon>Verrucomicrobiota</taxon>
        <taxon>Methylacidiphilae</taxon>
        <taxon>Methylacidiphilales</taxon>
        <taxon>Methylacidiphilaceae</taxon>
        <taxon>Candidatus Methylacidithermus</taxon>
    </lineage>
</organism>
<proteinExistence type="predicted"/>
<gene>
    <name evidence="1" type="ORF">MPNT_660002</name>
</gene>